<organism evidence="3 4">
    <name type="scientific">Colletotrichum musicola</name>
    <dbReference type="NCBI Taxonomy" id="2175873"/>
    <lineage>
        <taxon>Eukaryota</taxon>
        <taxon>Fungi</taxon>
        <taxon>Dikarya</taxon>
        <taxon>Ascomycota</taxon>
        <taxon>Pezizomycotina</taxon>
        <taxon>Sordariomycetes</taxon>
        <taxon>Hypocreomycetidae</taxon>
        <taxon>Glomerellales</taxon>
        <taxon>Glomerellaceae</taxon>
        <taxon>Colletotrichum</taxon>
        <taxon>Colletotrichum orchidearum species complex</taxon>
    </lineage>
</organism>
<keyword evidence="2" id="KW-1133">Transmembrane helix</keyword>
<accession>A0A8H6J548</accession>
<feature type="transmembrane region" description="Helical" evidence="2">
    <location>
        <begin position="248"/>
        <end position="269"/>
    </location>
</feature>
<gene>
    <name evidence="3" type="ORF">CMUS01_14351</name>
</gene>
<evidence type="ECO:0000256" key="1">
    <source>
        <dbReference type="SAM" id="MobiDB-lite"/>
    </source>
</evidence>
<dbReference type="Proteomes" id="UP000639643">
    <property type="component" value="Unassembled WGS sequence"/>
</dbReference>
<feature type="compositionally biased region" description="Basic and acidic residues" evidence="1">
    <location>
        <begin position="41"/>
        <end position="56"/>
    </location>
</feature>
<dbReference type="Pfam" id="PF11915">
    <property type="entry name" value="DUF3433"/>
    <property type="match status" value="1"/>
</dbReference>
<feature type="compositionally biased region" description="Acidic residues" evidence="1">
    <location>
        <begin position="1069"/>
        <end position="1079"/>
    </location>
</feature>
<dbReference type="OrthoDB" id="5332281at2759"/>
<dbReference type="InterPro" id="IPR021840">
    <property type="entry name" value="DUF3433"/>
</dbReference>
<keyword evidence="4" id="KW-1185">Reference proteome</keyword>
<name>A0A8H6J548_9PEZI</name>
<dbReference type="AlphaFoldDB" id="A0A8H6J548"/>
<evidence type="ECO:0000313" key="4">
    <source>
        <dbReference type="Proteomes" id="UP000639643"/>
    </source>
</evidence>
<dbReference type="EMBL" id="WIGM01001023">
    <property type="protein sequence ID" value="KAF6806488.1"/>
    <property type="molecule type" value="Genomic_DNA"/>
</dbReference>
<evidence type="ECO:0000256" key="2">
    <source>
        <dbReference type="SAM" id="Phobius"/>
    </source>
</evidence>
<protein>
    <submittedName>
        <fullName evidence="3">Uncharacterized protein</fullName>
    </submittedName>
</protein>
<sequence length="1079" mass="119386">MSRNPPETGLELQPLLTHRPSVDHPQPATPDLVHTNAAVETESRRRSYDRETEHGPDQAVNLRSESCQGNRASGAIKEQHNDMNDSDDGVVTIIEAQIQPDAHEIEQVPEAAPDDDSFETAFPKTVSQGGWASSNINDQQGDVNITDDRVAASVSPEVQSHNQGHLQAHNTACGDGITESRLPGTESQFRHRRKAEQTATAEPTWQPTWLRRQVFAGFFGLFSMITVAISTLLAFSECNNGVSEIRQTFAYVWRFGPTIMLTIIAALWGRVELQAMRYMPAIAISGDEELHEHIYSLNYPSLMYAKAIFEAIRQKHHLVYLTSFISLLLKVQIALAPGLFNLIDYQVESKTAVDLLDLFNTTGDFGDGYSRTGRGDMSPWYITRAMRDFSMLYPFGVSSTVAYQTFRMSNPGSSDGRGTTETPLKIIVNGLFLEAHCQKLENLSFVRMEDPTEEYLSLRYEFDLLFEGCDAAFPVTFYQERYMINNSYLWHFDQEDSSARCPSLSNDSGFIYFAGIFDTANSNDSSVEFSHAAAILCSPVAWIQEVEVSDDGINPSINVLPNATKSPVAADMWILMISSFYGAESLGSPTSDGILGPLKIDRYNGKMVDPLDTSTYDSDVLLNSTADLFRTMGALIGHYTLRMRSQTSLRTMGVLLRARRRLNMSRRVGAGMIAIFSIIILLSVIIFLEQGRVARLAVWHRDPATIFGSLKFGTRVLVMAFLLGLVGCVITTQALSDSSHGLTSLNVAEGSNTHLLWTSIPALVLLSVSLYTSSCATALRALYAYEWFEVSTNISLRLVDGELEVDPTNPPTPDYATLKPWKPSFGIPDPFYYLKEDPSYILGSVFPLAAFTDPGDYLLDEVALLMQPYGPFAMEDLGDAGKEEDVLAGLIRNFGFAAAQLANVENRIVTNESSGTENSPELPLVNATINYNPQLRLVQNAGPAYAIVSILSAVLLVNLWHLFSAGVRRFGGTRKRLFLDMDVRGIAPEDSGSFAAMAGLLHDSNVYEHLPSNIESLSDEELHGMLLHLRFRMGWFQNKEGSETGRHFTIGVLNDPNTPFLGSKRDMVQSDDEGEGTMP</sequence>
<comment type="caution">
    <text evidence="3">The sequence shown here is derived from an EMBL/GenBank/DDBJ whole genome shotgun (WGS) entry which is preliminary data.</text>
</comment>
<feature type="region of interest" description="Disordered" evidence="1">
    <location>
        <begin position="1"/>
        <end position="67"/>
    </location>
</feature>
<dbReference type="PANTHER" id="PTHR37544:SF3">
    <property type="entry name" value="SPRAY"/>
    <property type="match status" value="1"/>
</dbReference>
<reference evidence="3" key="1">
    <citation type="journal article" date="2020" name="Phytopathology">
        <title>Genome Sequence Resources of Colletotrichum truncatum, C. plurivorum, C. musicola, and C. sojae: Four Species Pathogenic to Soybean (Glycine max).</title>
        <authorList>
            <person name="Rogerio F."/>
            <person name="Boufleur T.R."/>
            <person name="Ciampi-Guillardi M."/>
            <person name="Sukno S.A."/>
            <person name="Thon M.R."/>
            <person name="Massola Junior N.S."/>
            <person name="Baroncelli R."/>
        </authorList>
    </citation>
    <scope>NUCLEOTIDE SEQUENCE</scope>
    <source>
        <strain evidence="3">LFN0074</strain>
    </source>
</reference>
<keyword evidence="2" id="KW-0472">Membrane</keyword>
<dbReference type="PANTHER" id="PTHR37544">
    <property type="entry name" value="SPRAY-RELATED"/>
    <property type="match status" value="1"/>
</dbReference>
<feature type="transmembrane region" description="Helical" evidence="2">
    <location>
        <begin position="944"/>
        <end position="963"/>
    </location>
</feature>
<feature type="region of interest" description="Disordered" evidence="1">
    <location>
        <begin position="1060"/>
        <end position="1079"/>
    </location>
</feature>
<proteinExistence type="predicted"/>
<feature type="transmembrane region" description="Helical" evidence="2">
    <location>
        <begin position="716"/>
        <end position="735"/>
    </location>
</feature>
<feature type="transmembrane region" description="Helical" evidence="2">
    <location>
        <begin position="755"/>
        <end position="779"/>
    </location>
</feature>
<evidence type="ECO:0000313" key="3">
    <source>
        <dbReference type="EMBL" id="KAF6806488.1"/>
    </source>
</evidence>
<feature type="transmembrane region" description="Helical" evidence="2">
    <location>
        <begin position="214"/>
        <end position="236"/>
    </location>
</feature>
<feature type="transmembrane region" description="Helical" evidence="2">
    <location>
        <begin position="668"/>
        <end position="688"/>
    </location>
</feature>
<keyword evidence="2" id="KW-0812">Transmembrane</keyword>